<evidence type="ECO:0000259" key="5">
    <source>
        <dbReference type="PROSITE" id="PS50055"/>
    </source>
</evidence>
<dbReference type="PANTHER" id="PTHR19134">
    <property type="entry name" value="RECEPTOR-TYPE TYROSINE-PROTEIN PHOSPHATASE"/>
    <property type="match status" value="1"/>
</dbReference>
<dbReference type="PROSITE" id="PS50056">
    <property type="entry name" value="TYR_PHOSPHATASE_2"/>
    <property type="match status" value="1"/>
</dbReference>
<comment type="caution">
    <text evidence="7">The sequence shown here is derived from an EMBL/GenBank/DDBJ whole genome shotgun (WGS) entry which is preliminary data.</text>
</comment>
<dbReference type="Gene3D" id="3.90.190.10">
    <property type="entry name" value="Protein tyrosine phosphatase superfamily"/>
    <property type="match status" value="1"/>
</dbReference>
<evidence type="ECO:0000256" key="1">
    <source>
        <dbReference type="ARBA" id="ARBA00009580"/>
    </source>
</evidence>
<dbReference type="InterPro" id="IPR000242">
    <property type="entry name" value="PTP_cat"/>
</dbReference>
<evidence type="ECO:0000313" key="8">
    <source>
        <dbReference type="Proteomes" id="UP001626550"/>
    </source>
</evidence>
<dbReference type="SMART" id="SM00194">
    <property type="entry name" value="PTPc"/>
    <property type="match status" value="1"/>
</dbReference>
<dbReference type="GO" id="GO:0004725">
    <property type="term" value="F:protein tyrosine phosphatase activity"/>
    <property type="evidence" value="ECO:0007669"/>
    <property type="project" value="UniProtKB-EC"/>
</dbReference>
<feature type="domain" description="Tyrosine specific protein phosphatases" evidence="6">
    <location>
        <begin position="257"/>
        <end position="346"/>
    </location>
</feature>
<dbReference type="Pfam" id="PF00102">
    <property type="entry name" value="Y_phosphatase"/>
    <property type="match status" value="1"/>
</dbReference>
<keyword evidence="3" id="KW-0378">Hydrolase</keyword>
<evidence type="ECO:0000256" key="2">
    <source>
        <dbReference type="ARBA" id="ARBA00013064"/>
    </source>
</evidence>
<dbReference type="PANTHER" id="PTHR19134:SF562">
    <property type="entry name" value="PROTEIN-TYROSINE-PHOSPHATASE"/>
    <property type="match status" value="1"/>
</dbReference>
<evidence type="ECO:0000259" key="6">
    <source>
        <dbReference type="PROSITE" id="PS50056"/>
    </source>
</evidence>
<dbReference type="PRINTS" id="PR00700">
    <property type="entry name" value="PRTYPHPHTASE"/>
</dbReference>
<dbReference type="InterPro" id="IPR000387">
    <property type="entry name" value="Tyr_Pase_dom"/>
</dbReference>
<dbReference type="Proteomes" id="UP001626550">
    <property type="component" value="Unassembled WGS sequence"/>
</dbReference>
<dbReference type="SUPFAM" id="SSF52799">
    <property type="entry name" value="(Phosphotyrosine protein) phosphatases II"/>
    <property type="match status" value="1"/>
</dbReference>
<feature type="domain" description="Tyrosine-protein phosphatase" evidence="5">
    <location>
        <begin position="49"/>
        <end position="355"/>
    </location>
</feature>
<accession>A0ABD2QFF7</accession>
<dbReference type="InterPro" id="IPR029021">
    <property type="entry name" value="Prot-tyrosine_phosphatase-like"/>
</dbReference>
<sequence length="368" mass="41286">MFIAKCVPTDSLGDGFAAIDPNSKTAQTKSDFIKSLAQSDSHRRLRALFERKFTPASLISDYNGPPLSCARFKANPDFNRYRDVVCIDQSAVQLSSDQYIHANWVHGYKDFNSYILTQGRKIALHSRLLLSGPLEGTTAHFWQLVWETCSPTIVMLTKIVENGTPKCHQYWPSNSAHSRKPVSNQMRRDTLGQLVMQAPPFEIRLLDEQFVDQGLYAMCDLEISNRSEPDVAPLRCKHYLYLGWPDFDVPKEAGNFLLFLGAVNSSHQEVSSRMKLQTAAGTCPPFLKQPPKIVHCSAGIGRTGTYVAIDVNCALVKDCGQVDVVGSLQRLRRQRAATVQVDKQFAFVHQALRYFIDQNSVDLDSTPQ</sequence>
<dbReference type="EMBL" id="JBJKFK010000276">
    <property type="protein sequence ID" value="KAL3318200.1"/>
    <property type="molecule type" value="Genomic_DNA"/>
</dbReference>
<protein>
    <recommendedName>
        <fullName evidence="2">protein-tyrosine-phosphatase</fullName>
        <ecNumber evidence="2">3.1.3.48</ecNumber>
    </recommendedName>
</protein>
<dbReference type="SMART" id="SM00404">
    <property type="entry name" value="PTPc_motif"/>
    <property type="match status" value="1"/>
</dbReference>
<dbReference type="PROSITE" id="PS50055">
    <property type="entry name" value="TYR_PHOSPHATASE_PTP"/>
    <property type="match status" value="1"/>
</dbReference>
<keyword evidence="4" id="KW-0904">Protein phosphatase</keyword>
<dbReference type="AlphaFoldDB" id="A0ABD2QFF7"/>
<comment type="similarity">
    <text evidence="1">Belongs to the protein-tyrosine phosphatase family.</text>
</comment>
<dbReference type="InterPro" id="IPR016130">
    <property type="entry name" value="Tyr_Pase_AS"/>
</dbReference>
<name>A0ABD2QFF7_9PLAT</name>
<keyword evidence="8" id="KW-1185">Reference proteome</keyword>
<reference evidence="7 8" key="1">
    <citation type="submission" date="2024-11" db="EMBL/GenBank/DDBJ databases">
        <title>Adaptive evolution of stress response genes in parasites aligns with host niche diversity.</title>
        <authorList>
            <person name="Hahn C."/>
            <person name="Resl P."/>
        </authorList>
    </citation>
    <scope>NUCLEOTIDE SEQUENCE [LARGE SCALE GENOMIC DNA]</scope>
    <source>
        <strain evidence="7">EGGRZ-B1_66</strain>
        <tissue evidence="7">Body</tissue>
    </source>
</reference>
<dbReference type="EC" id="3.1.3.48" evidence="2"/>
<evidence type="ECO:0000313" key="7">
    <source>
        <dbReference type="EMBL" id="KAL3318200.1"/>
    </source>
</evidence>
<dbReference type="InterPro" id="IPR003595">
    <property type="entry name" value="Tyr_Pase_cat"/>
</dbReference>
<dbReference type="PROSITE" id="PS00383">
    <property type="entry name" value="TYR_PHOSPHATASE_1"/>
    <property type="match status" value="1"/>
</dbReference>
<gene>
    <name evidence="7" type="primary">PTPN9_2</name>
    <name evidence="7" type="ORF">Ciccas_003149</name>
</gene>
<evidence type="ECO:0000256" key="3">
    <source>
        <dbReference type="ARBA" id="ARBA00022801"/>
    </source>
</evidence>
<dbReference type="InterPro" id="IPR050348">
    <property type="entry name" value="Protein-Tyr_Phosphatase"/>
</dbReference>
<evidence type="ECO:0000256" key="4">
    <source>
        <dbReference type="ARBA" id="ARBA00022912"/>
    </source>
</evidence>
<proteinExistence type="inferred from homology"/>
<organism evidence="7 8">
    <name type="scientific">Cichlidogyrus casuarinus</name>
    <dbReference type="NCBI Taxonomy" id="1844966"/>
    <lineage>
        <taxon>Eukaryota</taxon>
        <taxon>Metazoa</taxon>
        <taxon>Spiralia</taxon>
        <taxon>Lophotrochozoa</taxon>
        <taxon>Platyhelminthes</taxon>
        <taxon>Monogenea</taxon>
        <taxon>Monopisthocotylea</taxon>
        <taxon>Dactylogyridea</taxon>
        <taxon>Ancyrocephalidae</taxon>
        <taxon>Cichlidogyrus</taxon>
    </lineage>
</organism>